<dbReference type="PANTHER" id="PTHR33362:SF3">
    <property type="entry name" value="SIALIC ACID TRAP TRANSPORTER PERMEASE PROTEIN SIAT"/>
    <property type="match status" value="1"/>
</dbReference>
<evidence type="ECO:0000313" key="9">
    <source>
        <dbReference type="EMBL" id="MPM17120.1"/>
    </source>
</evidence>
<dbReference type="Pfam" id="PF06808">
    <property type="entry name" value="DctM"/>
    <property type="match status" value="1"/>
</dbReference>
<gene>
    <name evidence="9" type="primary">siaM_5</name>
    <name evidence="9" type="ORF">SDC9_63505</name>
</gene>
<evidence type="ECO:0000256" key="1">
    <source>
        <dbReference type="ARBA" id="ARBA00004429"/>
    </source>
</evidence>
<reference evidence="9" key="1">
    <citation type="submission" date="2019-08" db="EMBL/GenBank/DDBJ databases">
        <authorList>
            <person name="Kucharzyk K."/>
            <person name="Murdoch R.W."/>
            <person name="Higgins S."/>
            <person name="Loffler F."/>
        </authorList>
    </citation>
    <scope>NUCLEOTIDE SEQUENCE</scope>
</reference>
<feature type="transmembrane region" description="Helical" evidence="7">
    <location>
        <begin position="356"/>
        <end position="379"/>
    </location>
</feature>
<name>A0A644XLP8_9ZZZZ</name>
<feature type="domain" description="TRAP C4-dicarboxylate transport system permease DctM subunit" evidence="8">
    <location>
        <begin position="7"/>
        <end position="416"/>
    </location>
</feature>
<evidence type="ECO:0000256" key="4">
    <source>
        <dbReference type="ARBA" id="ARBA00022692"/>
    </source>
</evidence>
<feature type="transmembrane region" description="Helical" evidence="7">
    <location>
        <begin position="53"/>
        <end position="73"/>
    </location>
</feature>
<protein>
    <submittedName>
        <fullName evidence="9">Sialic acid TRAP transporter large permease protein SiaM</fullName>
    </submittedName>
</protein>
<comment type="caution">
    <text evidence="9">The sequence shown here is derived from an EMBL/GenBank/DDBJ whole genome shotgun (WGS) entry which is preliminary data.</text>
</comment>
<keyword evidence="3" id="KW-0997">Cell inner membrane</keyword>
<proteinExistence type="predicted"/>
<feature type="transmembrane region" description="Helical" evidence="7">
    <location>
        <begin position="136"/>
        <end position="157"/>
    </location>
</feature>
<feature type="transmembrane region" description="Helical" evidence="7">
    <location>
        <begin position="271"/>
        <end position="293"/>
    </location>
</feature>
<dbReference type="PANTHER" id="PTHR33362">
    <property type="entry name" value="SIALIC ACID TRAP TRANSPORTER PERMEASE PROTEIN SIAT-RELATED"/>
    <property type="match status" value="1"/>
</dbReference>
<dbReference type="GO" id="GO:0005886">
    <property type="term" value="C:plasma membrane"/>
    <property type="evidence" value="ECO:0007669"/>
    <property type="project" value="UniProtKB-SubCell"/>
</dbReference>
<evidence type="ECO:0000256" key="5">
    <source>
        <dbReference type="ARBA" id="ARBA00022989"/>
    </source>
</evidence>
<dbReference type="EMBL" id="VSSQ01002737">
    <property type="protein sequence ID" value="MPM17120.1"/>
    <property type="molecule type" value="Genomic_DNA"/>
</dbReference>
<dbReference type="PIRSF" id="PIRSF006066">
    <property type="entry name" value="HI0050"/>
    <property type="match status" value="1"/>
</dbReference>
<dbReference type="NCBIfam" id="TIGR00786">
    <property type="entry name" value="dctM"/>
    <property type="match status" value="1"/>
</dbReference>
<evidence type="ECO:0000256" key="3">
    <source>
        <dbReference type="ARBA" id="ARBA00022519"/>
    </source>
</evidence>
<keyword evidence="4 7" id="KW-0812">Transmembrane</keyword>
<feature type="transmembrane region" description="Helical" evidence="7">
    <location>
        <begin position="399"/>
        <end position="420"/>
    </location>
</feature>
<feature type="transmembrane region" description="Helical" evidence="7">
    <location>
        <begin position="6"/>
        <end position="32"/>
    </location>
</feature>
<feature type="transmembrane region" description="Helical" evidence="7">
    <location>
        <begin position="241"/>
        <end position="259"/>
    </location>
</feature>
<dbReference type="GO" id="GO:0022857">
    <property type="term" value="F:transmembrane transporter activity"/>
    <property type="evidence" value="ECO:0007669"/>
    <property type="project" value="TreeGrafter"/>
</dbReference>
<dbReference type="InterPro" id="IPR010656">
    <property type="entry name" value="DctM"/>
</dbReference>
<dbReference type="InterPro" id="IPR004681">
    <property type="entry name" value="TRAP_DctM"/>
</dbReference>
<evidence type="ECO:0000256" key="2">
    <source>
        <dbReference type="ARBA" id="ARBA00022475"/>
    </source>
</evidence>
<accession>A0A644XLP8</accession>
<feature type="transmembrane region" description="Helical" evidence="7">
    <location>
        <begin position="313"/>
        <end position="344"/>
    </location>
</feature>
<keyword evidence="2" id="KW-1003">Cell membrane</keyword>
<evidence type="ECO:0000256" key="7">
    <source>
        <dbReference type="SAM" id="Phobius"/>
    </source>
</evidence>
<keyword evidence="5 7" id="KW-1133">Transmembrane helix</keyword>
<keyword evidence="6 7" id="KW-0472">Membrane</keyword>
<organism evidence="9">
    <name type="scientific">bioreactor metagenome</name>
    <dbReference type="NCBI Taxonomy" id="1076179"/>
    <lineage>
        <taxon>unclassified sequences</taxon>
        <taxon>metagenomes</taxon>
        <taxon>ecological metagenomes</taxon>
    </lineage>
</organism>
<evidence type="ECO:0000256" key="6">
    <source>
        <dbReference type="ARBA" id="ARBA00023136"/>
    </source>
</evidence>
<evidence type="ECO:0000259" key="8">
    <source>
        <dbReference type="Pfam" id="PF06808"/>
    </source>
</evidence>
<feature type="transmembrane region" description="Helical" evidence="7">
    <location>
        <begin position="93"/>
        <end position="115"/>
    </location>
</feature>
<dbReference type="AlphaFoldDB" id="A0A644XLP8"/>
<feature type="transmembrane region" description="Helical" evidence="7">
    <location>
        <begin position="169"/>
        <end position="192"/>
    </location>
</feature>
<sequence>MSGSLVIILFLFLLATGLPIAVSMGIPSALYLMMANIPPSQLIQRMVTSLNSFPMLAVPLFILAAGMMNSSGITERLFEFAKLLVGRMKGGLAQVNIVASLIFSGISGAALADVGGLGNIEIEAMDKQNYPRTHSAAITAASAVIGPIFPPSIPLIIYGAAAETSSMRLLIAGVLPALVIAMALMIQVAFFARKFNYPRGVDRKFSFSEIKAITKRGLPSMLMPVIMMGGMLSGWFSPTEVAAIAVAYAIVLSLAYKELTFASFINNCIETLRSTASVLFIVASAAIFAWVLTVEQMPQQVSALMLSISDNPVILLMLANVVLLVAGMFLESTAAIMILTPILLPPLVAAGVDPVHFGLVMVFNLMIGMITPPVGMSVYMLSPIVGLPVGKVFKAVLPYLASLLVALVVLTYVPQISLWLPNLVFASR</sequence>
<comment type="subcellular location">
    <subcellularLocation>
        <location evidence="1">Cell inner membrane</location>
        <topology evidence="1">Multi-pass membrane protein</topology>
    </subcellularLocation>
</comment>